<feature type="domain" description="TIR" evidence="1">
    <location>
        <begin position="9"/>
        <end position="121"/>
    </location>
</feature>
<organism evidence="2 3">
    <name type="scientific">Methanothrix soehngenii (strain ATCC 5969 / DSM 3671 / JCM 10134 / NBRC 103675 / OCM 69 / GP-6)</name>
    <name type="common">Methanosaeta concilii</name>
    <dbReference type="NCBI Taxonomy" id="990316"/>
    <lineage>
        <taxon>Archaea</taxon>
        <taxon>Methanobacteriati</taxon>
        <taxon>Methanobacteriota</taxon>
        <taxon>Stenosarchaea group</taxon>
        <taxon>Methanomicrobia</taxon>
        <taxon>Methanotrichales</taxon>
        <taxon>Methanotrichaceae</taxon>
        <taxon>Methanothrix</taxon>
    </lineage>
</organism>
<evidence type="ECO:0000313" key="2">
    <source>
        <dbReference type="EMBL" id="AEB68000.1"/>
    </source>
</evidence>
<gene>
    <name evidence="2" type="ordered locus">MCON_1308</name>
</gene>
<dbReference type="InterPro" id="IPR000157">
    <property type="entry name" value="TIR_dom"/>
</dbReference>
<evidence type="ECO:0000313" key="3">
    <source>
        <dbReference type="Proteomes" id="UP000007807"/>
    </source>
</evidence>
<accession>F4C0I9</accession>
<evidence type="ECO:0000259" key="1">
    <source>
        <dbReference type="Pfam" id="PF13676"/>
    </source>
</evidence>
<dbReference type="InParanoid" id="F4C0I9"/>
<dbReference type="KEGG" id="mcj:MCON_1308"/>
<dbReference type="Proteomes" id="UP000007807">
    <property type="component" value="Chromosome"/>
</dbReference>
<dbReference type="InterPro" id="IPR035897">
    <property type="entry name" value="Toll_tir_struct_dom_sf"/>
</dbReference>
<dbReference type="Pfam" id="PF13676">
    <property type="entry name" value="TIR_2"/>
    <property type="match status" value="1"/>
</dbReference>
<dbReference type="SUPFAM" id="SSF52200">
    <property type="entry name" value="Toll/Interleukin receptor TIR domain"/>
    <property type="match status" value="1"/>
</dbReference>
<sequence length="273" mass="30798">MWVGQCVKIFISWSGPRSKAMAEALKDWLPNVIQSIDPWVSSSDIDAGMRWTPALAEELQQTQLGIICLTIENLSAPWLLFEAGALSKIIDKTRVCPYLMGLEPTEVTGPLAQFQAVKAEKDGTKKLLQTINHVQGENPLSEDRLNIIFNTFWPSLEQTLKDISNSPQEKTEPKRSLDDKVDEILNIVREQSWAISSISLNTNLSDATNKVKNELAKYKVEMSDGEIESRLEKLIIDFRVPESEAIKSVQNYFLKEAGVKTRRKRVEPGDIKI</sequence>
<protein>
    <recommendedName>
        <fullName evidence="1">TIR domain-containing protein</fullName>
    </recommendedName>
</protein>
<dbReference type="Gene3D" id="3.40.50.10140">
    <property type="entry name" value="Toll/interleukin-1 receptor homology (TIR) domain"/>
    <property type="match status" value="1"/>
</dbReference>
<keyword evidence="3" id="KW-1185">Reference proteome</keyword>
<reference evidence="2 3" key="1">
    <citation type="journal article" date="2011" name="J. Bacteriol.">
        <title>Complete genome sequence of Methanosaeta concilii, a specialist in aceticlastic methanogenesis.</title>
        <authorList>
            <person name="Barber R.D."/>
            <person name="Zhang L."/>
            <person name="Harnack M."/>
            <person name="Olson M.V."/>
            <person name="Kaul R."/>
            <person name="Ingram-Smith C."/>
            <person name="Smith K.S."/>
        </authorList>
    </citation>
    <scope>NUCLEOTIDE SEQUENCE [LARGE SCALE GENOMIC DNA]</scope>
    <source>
        <strain evidence="3">ATCC 5969 / DSM 3671 / JCM 10134 / NBRC 103675 / OCM 69 / GP-6</strain>
    </source>
</reference>
<dbReference type="RefSeq" id="WP_013719049.1">
    <property type="nucleotide sequence ID" value="NC_015416.1"/>
</dbReference>
<name>F4C0I9_METSG</name>
<dbReference type="GO" id="GO:0007165">
    <property type="term" value="P:signal transduction"/>
    <property type="evidence" value="ECO:0007669"/>
    <property type="project" value="InterPro"/>
</dbReference>
<dbReference type="AlphaFoldDB" id="F4C0I9"/>
<dbReference type="GeneID" id="10460926"/>
<dbReference type="HOGENOM" id="CLU_078752_0_0_2"/>
<proteinExistence type="predicted"/>
<dbReference type="EMBL" id="CP002565">
    <property type="protein sequence ID" value="AEB68000.1"/>
    <property type="molecule type" value="Genomic_DNA"/>
</dbReference>